<dbReference type="Proteomes" id="UP000005139">
    <property type="component" value="Unassembled WGS sequence"/>
</dbReference>
<gene>
    <name evidence="2" type="ORF">TcarDRAFT_0447</name>
</gene>
<name>A1HT77_9FIRM</name>
<dbReference type="InterPro" id="IPR021320">
    <property type="entry name" value="DUF2905"/>
</dbReference>
<organism evidence="2 3">
    <name type="scientific">Thermosinus carboxydivorans Nor1</name>
    <dbReference type="NCBI Taxonomy" id="401526"/>
    <lineage>
        <taxon>Bacteria</taxon>
        <taxon>Bacillati</taxon>
        <taxon>Bacillota</taxon>
        <taxon>Negativicutes</taxon>
        <taxon>Selenomonadales</taxon>
        <taxon>Sporomusaceae</taxon>
        <taxon>Thermosinus</taxon>
    </lineage>
</organism>
<evidence type="ECO:0000313" key="3">
    <source>
        <dbReference type="Proteomes" id="UP000005139"/>
    </source>
</evidence>
<evidence type="ECO:0000313" key="2">
    <source>
        <dbReference type="EMBL" id="EAX46782.1"/>
    </source>
</evidence>
<accession>A1HT77</accession>
<feature type="transmembrane region" description="Helical" evidence="1">
    <location>
        <begin position="60"/>
        <end position="79"/>
    </location>
</feature>
<sequence length="82" mass="9113">MKGVMCMLPDGTDSFGKTIMLIGLVLVVIGAVWHFGAKFINLGRLPGDIHIQKENFSFHFPIVTSIVLSIVLTIILNLFTRR</sequence>
<reference evidence="2 3" key="2">
    <citation type="submission" date="2007-01" db="EMBL/GenBank/DDBJ databases">
        <title>Sequencing of the draft genome and assembly of Thermosinus carboxydivorans Nor1.</title>
        <authorList>
            <consortium name="US DOE Joint Genome Institute (JGI-PGF)"/>
            <person name="Copeland A."/>
            <person name="Lucas S."/>
            <person name="Lapidus A."/>
            <person name="Barry K."/>
            <person name="Glavina del Rio T."/>
            <person name="Dalin E."/>
            <person name="Tice H."/>
            <person name="Bruce D."/>
            <person name="Pitluck S."/>
            <person name="Richardson P."/>
        </authorList>
    </citation>
    <scope>NUCLEOTIDE SEQUENCE [LARGE SCALE GENOMIC DNA]</scope>
    <source>
        <strain evidence="2 3">Nor1</strain>
    </source>
</reference>
<dbReference type="PANTHER" id="PTHR36443:SF1">
    <property type="entry name" value="BSR5223 PROTEIN"/>
    <property type="match status" value="1"/>
</dbReference>
<keyword evidence="1" id="KW-0812">Transmembrane</keyword>
<keyword evidence="1" id="KW-0472">Membrane</keyword>
<protein>
    <recommendedName>
        <fullName evidence="4">DUF2905 domain-containing protein</fullName>
    </recommendedName>
</protein>
<dbReference type="Pfam" id="PF11146">
    <property type="entry name" value="DUF2905"/>
    <property type="match status" value="1"/>
</dbReference>
<comment type="caution">
    <text evidence="2">The sequence shown here is derived from an EMBL/GenBank/DDBJ whole genome shotgun (WGS) entry which is preliminary data.</text>
</comment>
<dbReference type="AlphaFoldDB" id="A1HT77"/>
<dbReference type="EMBL" id="AAWL01000022">
    <property type="protein sequence ID" value="EAX46782.1"/>
    <property type="molecule type" value="Genomic_DNA"/>
</dbReference>
<keyword evidence="1" id="KW-1133">Transmembrane helix</keyword>
<feature type="transmembrane region" description="Helical" evidence="1">
    <location>
        <begin position="21"/>
        <end position="40"/>
    </location>
</feature>
<dbReference type="PANTHER" id="PTHR36443">
    <property type="entry name" value="BSR5223 PROTEIN"/>
    <property type="match status" value="1"/>
</dbReference>
<evidence type="ECO:0000256" key="1">
    <source>
        <dbReference type="SAM" id="Phobius"/>
    </source>
</evidence>
<keyword evidence="3" id="KW-1185">Reference proteome</keyword>
<proteinExistence type="predicted"/>
<dbReference type="eggNOG" id="ENOG5032YVX">
    <property type="taxonomic scope" value="Bacteria"/>
</dbReference>
<reference evidence="2 3" key="1">
    <citation type="submission" date="2007-01" db="EMBL/GenBank/DDBJ databases">
        <title>Annotation of the draft genome assembly of Thermosinus carboxydivorans Nor1.</title>
        <authorList>
            <consortium name="US DOE Joint Genome Institute (JGI-ORNL)"/>
            <person name="Larimer F."/>
            <person name="Land M."/>
            <person name="Hauser L."/>
        </authorList>
    </citation>
    <scope>NUCLEOTIDE SEQUENCE [LARGE SCALE GENOMIC DNA]</scope>
    <source>
        <strain evidence="2 3">Nor1</strain>
    </source>
</reference>
<evidence type="ECO:0008006" key="4">
    <source>
        <dbReference type="Google" id="ProtNLM"/>
    </source>
</evidence>